<dbReference type="RefSeq" id="WP_093941966.1">
    <property type="nucleotide sequence ID" value="NZ_CP022521.1"/>
</dbReference>
<dbReference type="EMBL" id="CP022521">
    <property type="protein sequence ID" value="ASO20676.1"/>
    <property type="molecule type" value="Genomic_DNA"/>
</dbReference>
<dbReference type="KEGG" id="ahg:AHOG_15250"/>
<dbReference type="EC" id="1.14.14.46" evidence="3"/>
<dbReference type="PRINTS" id="PR00359">
    <property type="entry name" value="BP450"/>
</dbReference>
<comment type="similarity">
    <text evidence="1">Belongs to the cytochrome P450 family.</text>
</comment>
<dbReference type="SUPFAM" id="SSF48264">
    <property type="entry name" value="Cytochrome P450"/>
    <property type="match status" value="1"/>
</dbReference>
<dbReference type="Gene3D" id="1.10.630.10">
    <property type="entry name" value="Cytochrome P450"/>
    <property type="match status" value="1"/>
</dbReference>
<dbReference type="GO" id="GO:0016705">
    <property type="term" value="F:oxidoreductase activity, acting on paired donors, with incorporation or reduction of molecular oxygen"/>
    <property type="evidence" value="ECO:0007669"/>
    <property type="project" value="InterPro"/>
</dbReference>
<organism evidence="3 4">
    <name type="scientific">Actinoalloteichus hoggarensis</name>
    <dbReference type="NCBI Taxonomy" id="1470176"/>
    <lineage>
        <taxon>Bacteria</taxon>
        <taxon>Bacillati</taxon>
        <taxon>Actinomycetota</taxon>
        <taxon>Actinomycetes</taxon>
        <taxon>Pseudonocardiales</taxon>
        <taxon>Pseudonocardiaceae</taxon>
        <taxon>Actinoalloteichus</taxon>
    </lineage>
</organism>
<evidence type="ECO:0000313" key="3">
    <source>
        <dbReference type="EMBL" id="ASO20676.1"/>
    </source>
</evidence>
<feature type="region of interest" description="Disordered" evidence="2">
    <location>
        <begin position="1"/>
        <end position="21"/>
    </location>
</feature>
<sequence>MTRIPSPEGTTEAPPGAEPLPGGLGWLVSDRALAVRLLSHEGLGVVEAGPVMAALADRLPPDLQATAEDLGDFASRIMLQAAPERHRVLRRAFGRFFTADAVDAMVPGMRADAERVVGTLAAAGGGDFMTAVAFPYAAAVASRLLGLPTADFLRLHRLSQRLAVVAYALRSQDPADTLREGHDALTRMRALIREARATAPRDTVLAEWRDSGISGLSDADAEANVVMLVQASLETVAGMIGNGAVRILGAPGTLADPVSTATAIDEAVRHEPPLKTLERVARSSINVDGHLLRAGQIVSVRVAAANSGGDAAGTAVLSYGWGLYRCLGARMARAEALALFDALRAVAPGVTATDTRVERVRHIRFDMPRRLPLNCPAPGRVGPEPPAAEISPTDTSPARTAAATVATALESALEEHDRDRPLTSLEREVAAVVLTEHGVTLPEPLRRPKTIRGWVAWVENPHG</sequence>
<dbReference type="GO" id="GO:0004497">
    <property type="term" value="F:monooxygenase activity"/>
    <property type="evidence" value="ECO:0007669"/>
    <property type="project" value="InterPro"/>
</dbReference>
<proteinExistence type="inferred from homology"/>
<dbReference type="PANTHER" id="PTHR46696">
    <property type="entry name" value="P450, PUTATIVE (EUROFUNG)-RELATED"/>
    <property type="match status" value="1"/>
</dbReference>
<feature type="compositionally biased region" description="Low complexity" evidence="2">
    <location>
        <begin position="12"/>
        <end position="21"/>
    </location>
</feature>
<dbReference type="AlphaFoldDB" id="A0A221W4U7"/>
<protein>
    <submittedName>
        <fullName evidence="3">Biotin biosynthesis cytochrome P450</fullName>
        <ecNumber evidence="3">1.14.14.46</ecNumber>
    </submittedName>
</protein>
<dbReference type="OrthoDB" id="5173725at2"/>
<keyword evidence="3" id="KW-0560">Oxidoreductase</keyword>
<evidence type="ECO:0000256" key="1">
    <source>
        <dbReference type="ARBA" id="ARBA00010617"/>
    </source>
</evidence>
<dbReference type="GO" id="GO:0020037">
    <property type="term" value="F:heme binding"/>
    <property type="evidence" value="ECO:0007669"/>
    <property type="project" value="InterPro"/>
</dbReference>
<gene>
    <name evidence="3" type="primary">bioI2</name>
    <name evidence="3" type="ORF">AHOG_15250</name>
</gene>
<name>A0A221W4U7_9PSEU</name>
<dbReference type="GO" id="GO:0005506">
    <property type="term" value="F:iron ion binding"/>
    <property type="evidence" value="ECO:0007669"/>
    <property type="project" value="InterPro"/>
</dbReference>
<accession>A0A221W4U7</accession>
<evidence type="ECO:0000256" key="2">
    <source>
        <dbReference type="SAM" id="MobiDB-lite"/>
    </source>
</evidence>
<dbReference type="InterPro" id="IPR002397">
    <property type="entry name" value="Cyt_P450_B"/>
</dbReference>
<dbReference type="Proteomes" id="UP000204221">
    <property type="component" value="Chromosome"/>
</dbReference>
<evidence type="ECO:0000313" key="4">
    <source>
        <dbReference type="Proteomes" id="UP000204221"/>
    </source>
</evidence>
<keyword evidence="4" id="KW-1185">Reference proteome</keyword>
<dbReference type="PANTHER" id="PTHR46696:SF1">
    <property type="entry name" value="CYTOCHROME P450 YJIB-RELATED"/>
    <property type="match status" value="1"/>
</dbReference>
<dbReference type="InterPro" id="IPR036396">
    <property type="entry name" value="Cyt_P450_sf"/>
</dbReference>
<reference evidence="3 4" key="1">
    <citation type="submission" date="2017-07" db="EMBL/GenBank/DDBJ databases">
        <title>Complete genome sequence of Actinoalloteichus hoggarensis DSM 45943, type strain of Actinoalloteichus hoggarensis.</title>
        <authorList>
            <person name="Ruckert C."/>
            <person name="Nouioui I."/>
            <person name="Willmese J."/>
            <person name="van Wezel G."/>
            <person name="Klenk H.-P."/>
            <person name="Kalinowski J."/>
            <person name="Zotchev S.B."/>
        </authorList>
    </citation>
    <scope>NUCLEOTIDE SEQUENCE [LARGE SCALE GENOMIC DNA]</scope>
    <source>
        <strain evidence="3 4">DSM 45943</strain>
    </source>
</reference>
<feature type="region of interest" description="Disordered" evidence="2">
    <location>
        <begin position="374"/>
        <end position="400"/>
    </location>
</feature>